<organism evidence="1 2">
    <name type="scientific">Candidatus Methanolliviera hydrocarbonicum</name>
    <dbReference type="NCBI Taxonomy" id="2491085"/>
    <lineage>
        <taxon>Archaea</taxon>
        <taxon>Methanobacteriati</taxon>
        <taxon>Methanobacteriota</taxon>
        <taxon>Candidatus Methanoliparia</taxon>
        <taxon>Candidatus Methanoliparales</taxon>
        <taxon>Candidatus Methanollivieraceae</taxon>
        <taxon>Candidatus Methanolliviera</taxon>
    </lineage>
</organism>
<comment type="caution">
    <text evidence="1">The sequence shown here is derived from an EMBL/GenBank/DDBJ whole genome shotgun (WGS) entry which is preliminary data.</text>
</comment>
<evidence type="ECO:0000313" key="1">
    <source>
        <dbReference type="EMBL" id="RZN67144.1"/>
    </source>
</evidence>
<dbReference type="AlphaFoldDB" id="A0A520KV93"/>
<evidence type="ECO:0000313" key="2">
    <source>
        <dbReference type="Proteomes" id="UP000320766"/>
    </source>
</evidence>
<dbReference type="EMBL" id="RXIL01000143">
    <property type="protein sequence ID" value="RZN67144.1"/>
    <property type="molecule type" value="Genomic_DNA"/>
</dbReference>
<reference evidence="1 2" key="1">
    <citation type="journal article" date="2019" name="Nat. Microbiol.">
        <title>Wide diversity of methane and short-chain alkane metabolisms in uncultured archaea.</title>
        <authorList>
            <person name="Borrel G."/>
            <person name="Adam P.S."/>
            <person name="McKay L.J."/>
            <person name="Chen L.X."/>
            <person name="Sierra-Garcia I.N."/>
            <person name="Sieber C.M."/>
            <person name="Letourneur Q."/>
            <person name="Ghozlane A."/>
            <person name="Andersen G.L."/>
            <person name="Li W.J."/>
            <person name="Hallam S.J."/>
            <person name="Muyzer G."/>
            <person name="de Oliveira V.M."/>
            <person name="Inskeep W.P."/>
            <person name="Banfield J.F."/>
            <person name="Gribaldo S."/>
        </authorList>
    </citation>
    <scope>NUCLEOTIDE SEQUENCE [LARGE SCALE GENOMIC DNA]</scope>
    <source>
        <strain evidence="1">NM1b</strain>
    </source>
</reference>
<protein>
    <submittedName>
        <fullName evidence="1">Uncharacterized protein</fullName>
    </submittedName>
</protein>
<dbReference type="Proteomes" id="UP000320766">
    <property type="component" value="Unassembled WGS sequence"/>
</dbReference>
<sequence>MKYDKNPFGWKVSIGNERGFGNIFVTNSKDVWQIKLDSIYKPKPIGMGTKIGNYEGNNNFFDNKVPYYGLRAIEEDKLRAISRAAENGQYLNQFIDELLKKRPMRAKEISSAALNGPIQFMQNGKYISERQREVDRKLKESLEKLLYREGYGSEYV</sequence>
<proteinExistence type="predicted"/>
<accession>A0A520KV93</accession>
<gene>
    <name evidence="1" type="ORF">EF807_07895</name>
</gene>
<name>A0A520KV93_9EURY</name>